<evidence type="ECO:0000313" key="13">
    <source>
        <dbReference type="Proteomes" id="UP000502823"/>
    </source>
</evidence>
<accession>A0A6L2PDF8</accession>
<feature type="transmembrane region" description="Helical" evidence="10">
    <location>
        <begin position="218"/>
        <end position="239"/>
    </location>
</feature>
<gene>
    <name evidence="12" type="ORF">Cfor_08134</name>
</gene>
<evidence type="ECO:0000256" key="2">
    <source>
        <dbReference type="ARBA" id="ARBA00022475"/>
    </source>
</evidence>
<evidence type="ECO:0000256" key="11">
    <source>
        <dbReference type="SAM" id="MobiDB-lite"/>
    </source>
</evidence>
<dbReference type="InParanoid" id="A0A6L2PDF8"/>
<feature type="transmembrane region" description="Helical" evidence="10">
    <location>
        <begin position="90"/>
        <end position="111"/>
    </location>
</feature>
<organism evidence="12 13">
    <name type="scientific">Coptotermes formosanus</name>
    <name type="common">Formosan subterranean termite</name>
    <dbReference type="NCBI Taxonomy" id="36987"/>
    <lineage>
        <taxon>Eukaryota</taxon>
        <taxon>Metazoa</taxon>
        <taxon>Ecdysozoa</taxon>
        <taxon>Arthropoda</taxon>
        <taxon>Hexapoda</taxon>
        <taxon>Insecta</taxon>
        <taxon>Pterygota</taxon>
        <taxon>Neoptera</taxon>
        <taxon>Polyneoptera</taxon>
        <taxon>Dictyoptera</taxon>
        <taxon>Blattodea</taxon>
        <taxon>Blattoidea</taxon>
        <taxon>Termitoidae</taxon>
        <taxon>Rhinotermitidae</taxon>
        <taxon>Coptotermes</taxon>
    </lineage>
</organism>
<dbReference type="InterPro" id="IPR004117">
    <property type="entry name" value="7tm6_olfct_rcpt"/>
</dbReference>
<sequence length="479" mass="54651">MLRTRQKRNHKPEVKGDFSNKEGSAASGLKIMRLNFFMLSLVGLLPPSGSGPLIQALYKAFVAFVLVMEVLILSGQFIAVIMYWGNLHLIANTMCLMNGFTLSFVSCTYFLRNKTRFLMLTDLLKVKFVSVTKAKYLKLVENAERQIVLYLYLSSPVVACSVFSWVIAPFINRSKFSDLGDSNVTNREKNVENMIFVMWTPFDIEQSPQFEIITGLQVFFVNIGTGIIYAVGVLFLSLMSHSAAQFKVLAAMLDDMQENVNAYLLPDKKSILILNKDIQDVTEEEAPVYRTHESSWTENHQQSTNYSSELILSKKIADENCFDEDEFQKYLVDCIKCHRDIINFVDQVNEVTSVVTFLQILNLPVMLCVTGFHMTQTFDNREQFFKFSSLLAATLYLIFSYSWFGQQVINESEKVATALYSTDWYNQRPGFKRLLPLAIMRASKPVKVKAGVFYDLSFITFASVCGSGRFAQRFYSLYS</sequence>
<reference evidence="13" key="1">
    <citation type="submission" date="2020-01" db="EMBL/GenBank/DDBJ databases">
        <title>Draft genome sequence of the Termite Coptotermes fromosanus.</title>
        <authorList>
            <person name="Itakura S."/>
            <person name="Yosikawa Y."/>
            <person name="Umezawa K."/>
        </authorList>
    </citation>
    <scope>NUCLEOTIDE SEQUENCE [LARGE SCALE GENOMIC DNA]</scope>
</reference>
<dbReference type="PANTHER" id="PTHR21137">
    <property type="entry name" value="ODORANT RECEPTOR"/>
    <property type="match status" value="1"/>
</dbReference>
<comment type="caution">
    <text evidence="12">The sequence shown here is derived from an EMBL/GenBank/DDBJ whole genome shotgun (WGS) entry which is preliminary data.</text>
</comment>
<dbReference type="GO" id="GO:0004984">
    <property type="term" value="F:olfactory receptor activity"/>
    <property type="evidence" value="ECO:0007669"/>
    <property type="project" value="InterPro"/>
</dbReference>
<dbReference type="Proteomes" id="UP000502823">
    <property type="component" value="Unassembled WGS sequence"/>
</dbReference>
<evidence type="ECO:0000256" key="5">
    <source>
        <dbReference type="ARBA" id="ARBA00022725"/>
    </source>
</evidence>
<name>A0A6L2PDF8_COPFO</name>
<evidence type="ECO:0000256" key="7">
    <source>
        <dbReference type="ARBA" id="ARBA00023136"/>
    </source>
</evidence>
<proteinExistence type="inferred from homology"/>
<keyword evidence="13" id="KW-1185">Reference proteome</keyword>
<keyword evidence="2" id="KW-1003">Cell membrane</keyword>
<feature type="transmembrane region" description="Helical" evidence="10">
    <location>
        <begin position="384"/>
        <end position="404"/>
    </location>
</feature>
<comment type="caution">
    <text evidence="10">Lacks conserved residue(s) required for the propagation of feature annotation.</text>
</comment>
<feature type="compositionally biased region" description="Basic and acidic residues" evidence="11">
    <location>
        <begin position="11"/>
        <end position="20"/>
    </location>
</feature>
<feature type="compositionally biased region" description="Basic residues" evidence="11">
    <location>
        <begin position="1"/>
        <end position="10"/>
    </location>
</feature>
<dbReference type="PANTHER" id="PTHR21137:SF35">
    <property type="entry name" value="ODORANT RECEPTOR 19A-RELATED"/>
    <property type="match status" value="1"/>
</dbReference>
<comment type="subcellular location">
    <subcellularLocation>
        <location evidence="1 10">Cell membrane</location>
        <topology evidence="1 10">Multi-pass membrane protein</topology>
    </subcellularLocation>
</comment>
<keyword evidence="7 10" id="KW-0472">Membrane</keyword>
<evidence type="ECO:0000256" key="6">
    <source>
        <dbReference type="ARBA" id="ARBA00022989"/>
    </source>
</evidence>
<evidence type="ECO:0000256" key="10">
    <source>
        <dbReference type="RuleBase" id="RU351113"/>
    </source>
</evidence>
<dbReference type="GO" id="GO:0005886">
    <property type="term" value="C:plasma membrane"/>
    <property type="evidence" value="ECO:0007669"/>
    <property type="project" value="UniProtKB-SubCell"/>
</dbReference>
<keyword evidence="9 10" id="KW-0807">Transducer</keyword>
<evidence type="ECO:0000256" key="4">
    <source>
        <dbReference type="ARBA" id="ARBA00022692"/>
    </source>
</evidence>
<keyword evidence="8 10" id="KW-0675">Receptor</keyword>
<evidence type="ECO:0000313" key="12">
    <source>
        <dbReference type="EMBL" id="GFG30511.1"/>
    </source>
</evidence>
<dbReference type="FunCoup" id="A0A6L2PDF8">
    <property type="interactions" value="53"/>
</dbReference>
<dbReference type="GO" id="GO:0005549">
    <property type="term" value="F:odorant binding"/>
    <property type="evidence" value="ECO:0007669"/>
    <property type="project" value="InterPro"/>
</dbReference>
<keyword evidence="6 10" id="KW-1133">Transmembrane helix</keyword>
<dbReference type="OrthoDB" id="6614360at2759"/>
<dbReference type="GO" id="GO:0007165">
    <property type="term" value="P:signal transduction"/>
    <property type="evidence" value="ECO:0007669"/>
    <property type="project" value="UniProtKB-KW"/>
</dbReference>
<evidence type="ECO:0000256" key="9">
    <source>
        <dbReference type="ARBA" id="ARBA00023224"/>
    </source>
</evidence>
<dbReference type="Pfam" id="PF02949">
    <property type="entry name" value="7tm_6"/>
    <property type="match status" value="1"/>
</dbReference>
<feature type="region of interest" description="Disordered" evidence="11">
    <location>
        <begin position="1"/>
        <end position="22"/>
    </location>
</feature>
<evidence type="ECO:0000256" key="3">
    <source>
        <dbReference type="ARBA" id="ARBA00022606"/>
    </source>
</evidence>
<evidence type="ECO:0000256" key="8">
    <source>
        <dbReference type="ARBA" id="ARBA00023170"/>
    </source>
</evidence>
<keyword evidence="3 10" id="KW-0716">Sensory transduction</keyword>
<feature type="transmembrane region" description="Helical" evidence="10">
    <location>
        <begin position="60"/>
        <end position="84"/>
    </location>
</feature>
<dbReference type="AlphaFoldDB" id="A0A6L2PDF8"/>
<protein>
    <recommendedName>
        <fullName evidence="10">Odorant receptor</fullName>
    </recommendedName>
</protein>
<evidence type="ECO:0000256" key="1">
    <source>
        <dbReference type="ARBA" id="ARBA00004651"/>
    </source>
</evidence>
<comment type="similarity">
    <text evidence="10">Belongs to the insect chemoreceptor superfamily. Heteromeric odorant receptor channel (TC 1.A.69) family.</text>
</comment>
<dbReference type="EMBL" id="BLKM01000227">
    <property type="protein sequence ID" value="GFG30511.1"/>
    <property type="molecule type" value="Genomic_DNA"/>
</dbReference>
<feature type="transmembrane region" description="Helical" evidence="10">
    <location>
        <begin position="147"/>
        <end position="171"/>
    </location>
</feature>
<keyword evidence="5 10" id="KW-0552">Olfaction</keyword>
<keyword evidence="4 10" id="KW-0812">Transmembrane</keyword>